<name>A0A426XTK5_ENSVE</name>
<evidence type="ECO:0000313" key="2">
    <source>
        <dbReference type="EMBL" id="RRT42832.1"/>
    </source>
</evidence>
<organism evidence="2 3">
    <name type="scientific">Ensete ventricosum</name>
    <name type="common">Abyssinian banana</name>
    <name type="synonym">Musa ensete</name>
    <dbReference type="NCBI Taxonomy" id="4639"/>
    <lineage>
        <taxon>Eukaryota</taxon>
        <taxon>Viridiplantae</taxon>
        <taxon>Streptophyta</taxon>
        <taxon>Embryophyta</taxon>
        <taxon>Tracheophyta</taxon>
        <taxon>Spermatophyta</taxon>
        <taxon>Magnoliopsida</taxon>
        <taxon>Liliopsida</taxon>
        <taxon>Zingiberales</taxon>
        <taxon>Musaceae</taxon>
        <taxon>Ensete</taxon>
    </lineage>
</organism>
<dbReference type="AlphaFoldDB" id="A0A426XTK5"/>
<comment type="caution">
    <text evidence="2">The sequence shown here is derived from an EMBL/GenBank/DDBJ whole genome shotgun (WGS) entry which is preliminary data.</text>
</comment>
<sequence length="65" mass="7698">MRPRNSPRDSVRRMVHTSYESPRFIGPHVQGTYGTSLPRARRSSRGSRMPLPYSRSIWRQQRRSL</sequence>
<dbReference type="EMBL" id="AMZH03017558">
    <property type="protein sequence ID" value="RRT42832.1"/>
    <property type="molecule type" value="Genomic_DNA"/>
</dbReference>
<protein>
    <submittedName>
        <fullName evidence="2">Uncharacterized protein</fullName>
    </submittedName>
</protein>
<accession>A0A426XTK5</accession>
<feature type="region of interest" description="Disordered" evidence="1">
    <location>
        <begin position="1"/>
        <end position="65"/>
    </location>
</feature>
<dbReference type="Proteomes" id="UP000287651">
    <property type="component" value="Unassembled WGS sequence"/>
</dbReference>
<feature type="compositionally biased region" description="Basic and acidic residues" evidence="1">
    <location>
        <begin position="1"/>
        <end position="12"/>
    </location>
</feature>
<evidence type="ECO:0000256" key="1">
    <source>
        <dbReference type="SAM" id="MobiDB-lite"/>
    </source>
</evidence>
<proteinExistence type="predicted"/>
<evidence type="ECO:0000313" key="3">
    <source>
        <dbReference type="Proteomes" id="UP000287651"/>
    </source>
</evidence>
<gene>
    <name evidence="2" type="ORF">B296_00042594</name>
</gene>
<reference evidence="2 3" key="1">
    <citation type="journal article" date="2014" name="Agronomy (Basel)">
        <title>A Draft Genome Sequence for Ensete ventricosum, the Drought-Tolerant Tree Against Hunger.</title>
        <authorList>
            <person name="Harrison J."/>
            <person name="Moore K.A."/>
            <person name="Paszkiewicz K."/>
            <person name="Jones T."/>
            <person name="Grant M."/>
            <person name="Ambacheew D."/>
            <person name="Muzemil S."/>
            <person name="Studholme D.J."/>
        </authorList>
    </citation>
    <scope>NUCLEOTIDE SEQUENCE [LARGE SCALE GENOMIC DNA]</scope>
</reference>